<protein>
    <recommendedName>
        <fullName evidence="1">YTH domain-containing family protein</fullName>
    </recommendedName>
</protein>
<dbReference type="GO" id="GO:1990247">
    <property type="term" value="F:N6-methyladenosine-containing RNA reader activity"/>
    <property type="evidence" value="ECO:0007669"/>
    <property type="project" value="UniProtKB-UniRule"/>
</dbReference>
<evidence type="ECO:0000256" key="1">
    <source>
        <dbReference type="RuleBase" id="RU369095"/>
    </source>
</evidence>
<evidence type="ECO:0000313" key="4">
    <source>
        <dbReference type="Proteomes" id="UP000585474"/>
    </source>
</evidence>
<dbReference type="GO" id="GO:0005737">
    <property type="term" value="C:cytoplasm"/>
    <property type="evidence" value="ECO:0007669"/>
    <property type="project" value="TreeGrafter"/>
</dbReference>
<organism evidence="3 4">
    <name type="scientific">Actinidia rufa</name>
    <dbReference type="NCBI Taxonomy" id="165716"/>
    <lineage>
        <taxon>Eukaryota</taxon>
        <taxon>Viridiplantae</taxon>
        <taxon>Streptophyta</taxon>
        <taxon>Embryophyta</taxon>
        <taxon>Tracheophyta</taxon>
        <taxon>Spermatophyta</taxon>
        <taxon>Magnoliopsida</taxon>
        <taxon>eudicotyledons</taxon>
        <taxon>Gunneridae</taxon>
        <taxon>Pentapetalae</taxon>
        <taxon>asterids</taxon>
        <taxon>Ericales</taxon>
        <taxon>Actinidiaceae</taxon>
        <taxon>Actinidia</taxon>
    </lineage>
</organism>
<dbReference type="PANTHER" id="PTHR12357:SF92">
    <property type="entry name" value="YTH DOMAIN-CONTAINING FAMILY PROTEIN"/>
    <property type="match status" value="1"/>
</dbReference>
<evidence type="ECO:0000259" key="2">
    <source>
        <dbReference type="PROSITE" id="PS50882"/>
    </source>
</evidence>
<dbReference type="PANTHER" id="PTHR12357">
    <property type="entry name" value="YTH YT521-B HOMOLOGY DOMAIN-CONTAINING"/>
    <property type="match status" value="1"/>
</dbReference>
<gene>
    <name evidence="3" type="ORF">Acr_22g0009850</name>
</gene>
<keyword evidence="1" id="KW-0694">RNA-binding</keyword>
<evidence type="ECO:0000313" key="3">
    <source>
        <dbReference type="EMBL" id="GFZ11587.1"/>
    </source>
</evidence>
<sequence>MCGGNLGMEMYNFPDGNSEAYLIQGTKSNPHLTSPPLESFGAMYNEGAPEFVLEQGLYYPPTTNYGYNCTGFESPSNWDDHHRIFGLDGEEVLYAFPYNPYNTNIPGAMLGTDDPFIGMQKYYNIPYYEYPISSPTGFPMVFQSGPEFIPSHTTEPYLNTGFTANRTGGPNLNSFTANRTGGLKNNFSWASATLPTVPKPASNQTCFFARVSEGPKANAGPRKLPAAQGRGVHAVDNISQGKAVSHGNELKVPLSSSNGLSNFGSSAHGWPMEKIRSKFHFGRVANDVNGSRDALIEQNRGPRTIKSKNHLAVKAYTTRTGESDTQGNIIIYTDQYNKVDFSADYVNAKFFVIKSYSEDDVHKGIKYNVWSSTTNGNKKLQSAYEDARRIAAGEPRGCPIFLFFSVNASGQLCSVAEMTGPVDFHKNMDFWQQNKWSGNFPVRWHMIEDVTNPNFRHIILENNENKPVTNSRDTQEVCLA</sequence>
<dbReference type="AlphaFoldDB" id="A0A7J0GL89"/>
<feature type="domain" description="YTH" evidence="2">
    <location>
        <begin position="348"/>
        <end position="480"/>
    </location>
</feature>
<keyword evidence="4" id="KW-1185">Reference proteome</keyword>
<reference evidence="3 4" key="1">
    <citation type="submission" date="2019-07" db="EMBL/GenBank/DDBJ databases">
        <title>De Novo Assembly of kiwifruit Actinidia rufa.</title>
        <authorList>
            <person name="Sugita-Konishi S."/>
            <person name="Sato K."/>
            <person name="Mori E."/>
            <person name="Abe Y."/>
            <person name="Kisaki G."/>
            <person name="Hamano K."/>
            <person name="Suezawa K."/>
            <person name="Otani M."/>
            <person name="Fukuda T."/>
            <person name="Manabe T."/>
            <person name="Gomi K."/>
            <person name="Tabuchi M."/>
            <person name="Akimitsu K."/>
            <person name="Kataoka I."/>
        </authorList>
    </citation>
    <scope>NUCLEOTIDE SEQUENCE [LARGE SCALE GENOMIC DNA]</scope>
    <source>
        <strain evidence="4">cv. Fuchu</strain>
    </source>
</reference>
<dbReference type="Proteomes" id="UP000585474">
    <property type="component" value="Unassembled WGS sequence"/>
</dbReference>
<dbReference type="Gene3D" id="3.10.590.10">
    <property type="entry name" value="ph1033 like domains"/>
    <property type="match status" value="1"/>
</dbReference>
<dbReference type="OrthoDB" id="306690at2759"/>
<dbReference type="CDD" id="cd21134">
    <property type="entry name" value="YTH"/>
    <property type="match status" value="1"/>
</dbReference>
<proteinExistence type="inferred from homology"/>
<dbReference type="InterPro" id="IPR045168">
    <property type="entry name" value="YTH_prot"/>
</dbReference>
<comment type="caution">
    <text evidence="3">The sequence shown here is derived from an EMBL/GenBank/DDBJ whole genome shotgun (WGS) entry which is preliminary data.</text>
</comment>
<comment type="similarity">
    <text evidence="1">Belongs to the YTHDF family.</text>
</comment>
<dbReference type="Pfam" id="PF04146">
    <property type="entry name" value="YTH"/>
    <property type="match status" value="1"/>
</dbReference>
<dbReference type="InterPro" id="IPR007275">
    <property type="entry name" value="YTH_domain"/>
</dbReference>
<dbReference type="GO" id="GO:0003729">
    <property type="term" value="F:mRNA binding"/>
    <property type="evidence" value="ECO:0007669"/>
    <property type="project" value="UniProtKB-UniRule"/>
</dbReference>
<name>A0A7J0GL89_9ERIC</name>
<accession>A0A7J0GL89</accession>
<comment type="function">
    <text evidence="1">Specifically recognizes and binds N6-methyladenosine (m6A)-containing RNAs, and regulates mRNA stability. M6A is a modification present at internal sites of mRNAs and some non-coding RNAs and plays a role in mRNA stability and processing.</text>
</comment>
<dbReference type="PROSITE" id="PS50882">
    <property type="entry name" value="YTH"/>
    <property type="match status" value="1"/>
</dbReference>
<dbReference type="GO" id="GO:0061157">
    <property type="term" value="P:mRNA destabilization"/>
    <property type="evidence" value="ECO:0007669"/>
    <property type="project" value="TreeGrafter"/>
</dbReference>
<dbReference type="EMBL" id="BJWL01000022">
    <property type="protein sequence ID" value="GFZ11587.1"/>
    <property type="molecule type" value="Genomic_DNA"/>
</dbReference>